<dbReference type="SUPFAM" id="SSF75304">
    <property type="entry name" value="Amidase signature (AS) enzymes"/>
    <property type="match status" value="1"/>
</dbReference>
<evidence type="ECO:0000259" key="1">
    <source>
        <dbReference type="Pfam" id="PF01425"/>
    </source>
</evidence>
<sequence>MGLGRSLGSQFIRNDTSEMRLVDACCTLHLRFDGAILVRKINVHEIGAGVREINPHYRHIRNPYYPNNIVDGSSNGYVVMVSSGLCHVDLGVDSGGFVRMLASLGGFCWVQTNFWVHTSLRNRM</sequence>
<dbReference type="PANTHER" id="PTHR11895:SF67">
    <property type="entry name" value="AMIDASE DOMAIN-CONTAINING PROTEIN"/>
    <property type="match status" value="1"/>
</dbReference>
<feature type="domain" description="Amidase" evidence="1">
    <location>
        <begin position="6"/>
        <end position="106"/>
    </location>
</feature>
<accession>A0ABR2E8A5</accession>
<dbReference type="Gene3D" id="3.90.1300.10">
    <property type="entry name" value="Amidase signature (AS) domain"/>
    <property type="match status" value="1"/>
</dbReference>
<dbReference type="EMBL" id="JBBPBM010000019">
    <property type="protein sequence ID" value="KAK8554226.1"/>
    <property type="molecule type" value="Genomic_DNA"/>
</dbReference>
<keyword evidence="3" id="KW-1185">Reference proteome</keyword>
<dbReference type="InterPro" id="IPR036928">
    <property type="entry name" value="AS_sf"/>
</dbReference>
<evidence type="ECO:0000313" key="2">
    <source>
        <dbReference type="EMBL" id="KAK8554226.1"/>
    </source>
</evidence>
<dbReference type="Proteomes" id="UP001472677">
    <property type="component" value="Unassembled WGS sequence"/>
</dbReference>
<proteinExistence type="predicted"/>
<protein>
    <recommendedName>
        <fullName evidence="1">Amidase domain-containing protein</fullName>
    </recommendedName>
</protein>
<organism evidence="2 3">
    <name type="scientific">Hibiscus sabdariffa</name>
    <name type="common">roselle</name>
    <dbReference type="NCBI Taxonomy" id="183260"/>
    <lineage>
        <taxon>Eukaryota</taxon>
        <taxon>Viridiplantae</taxon>
        <taxon>Streptophyta</taxon>
        <taxon>Embryophyta</taxon>
        <taxon>Tracheophyta</taxon>
        <taxon>Spermatophyta</taxon>
        <taxon>Magnoliopsida</taxon>
        <taxon>eudicotyledons</taxon>
        <taxon>Gunneridae</taxon>
        <taxon>Pentapetalae</taxon>
        <taxon>rosids</taxon>
        <taxon>malvids</taxon>
        <taxon>Malvales</taxon>
        <taxon>Malvaceae</taxon>
        <taxon>Malvoideae</taxon>
        <taxon>Hibiscus</taxon>
    </lineage>
</organism>
<reference evidence="2 3" key="1">
    <citation type="journal article" date="2024" name="G3 (Bethesda)">
        <title>Genome assembly of Hibiscus sabdariffa L. provides insights into metabolisms of medicinal natural products.</title>
        <authorList>
            <person name="Kim T."/>
        </authorList>
    </citation>
    <scope>NUCLEOTIDE SEQUENCE [LARGE SCALE GENOMIC DNA]</scope>
    <source>
        <strain evidence="2">TK-2024</strain>
        <tissue evidence="2">Old leaves</tissue>
    </source>
</reference>
<name>A0ABR2E8A5_9ROSI</name>
<gene>
    <name evidence="2" type="ORF">V6N12_031195</name>
</gene>
<dbReference type="PANTHER" id="PTHR11895">
    <property type="entry name" value="TRANSAMIDASE"/>
    <property type="match status" value="1"/>
</dbReference>
<dbReference type="InterPro" id="IPR023631">
    <property type="entry name" value="Amidase_dom"/>
</dbReference>
<comment type="caution">
    <text evidence="2">The sequence shown here is derived from an EMBL/GenBank/DDBJ whole genome shotgun (WGS) entry which is preliminary data.</text>
</comment>
<dbReference type="InterPro" id="IPR000120">
    <property type="entry name" value="Amidase"/>
</dbReference>
<evidence type="ECO:0000313" key="3">
    <source>
        <dbReference type="Proteomes" id="UP001472677"/>
    </source>
</evidence>
<dbReference type="Pfam" id="PF01425">
    <property type="entry name" value="Amidase"/>
    <property type="match status" value="1"/>
</dbReference>